<dbReference type="AlphaFoldDB" id="A0A286GFC0"/>
<dbReference type="SMART" id="SM00382">
    <property type="entry name" value="AAA"/>
    <property type="match status" value="1"/>
</dbReference>
<name>A0A286GFC0_9PROT</name>
<evidence type="ECO:0000256" key="1">
    <source>
        <dbReference type="ARBA" id="ARBA00004496"/>
    </source>
</evidence>
<dbReference type="PROSITE" id="PS00676">
    <property type="entry name" value="SIGMA54_INTERACT_2"/>
    <property type="match status" value="1"/>
</dbReference>
<dbReference type="GO" id="GO:0006355">
    <property type="term" value="P:regulation of DNA-templated transcription"/>
    <property type="evidence" value="ECO:0007669"/>
    <property type="project" value="InterPro"/>
</dbReference>
<dbReference type="InterPro" id="IPR027417">
    <property type="entry name" value="P-loop_NTPase"/>
</dbReference>
<dbReference type="GO" id="GO:0005737">
    <property type="term" value="C:cytoplasm"/>
    <property type="evidence" value="ECO:0007669"/>
    <property type="project" value="UniProtKB-SubCell"/>
</dbReference>
<dbReference type="Gene3D" id="1.10.10.60">
    <property type="entry name" value="Homeodomain-like"/>
    <property type="match status" value="1"/>
</dbReference>
<feature type="domain" description="Sigma-54 factor interaction" evidence="12">
    <location>
        <begin position="142"/>
        <end position="370"/>
    </location>
</feature>
<dbReference type="SUPFAM" id="SSF52540">
    <property type="entry name" value="P-loop containing nucleoside triphosphate hydrolases"/>
    <property type="match status" value="1"/>
</dbReference>
<evidence type="ECO:0000256" key="7">
    <source>
        <dbReference type="ARBA" id="ARBA00023015"/>
    </source>
</evidence>
<dbReference type="InterPro" id="IPR003593">
    <property type="entry name" value="AAA+_ATPase"/>
</dbReference>
<evidence type="ECO:0000313" key="14">
    <source>
        <dbReference type="EMBL" id="SOD94198.1"/>
    </source>
</evidence>
<dbReference type="EMBL" id="OCNJ01000003">
    <property type="protein sequence ID" value="SOD94198.1"/>
    <property type="molecule type" value="Genomic_DNA"/>
</dbReference>
<dbReference type="CDD" id="cd17550">
    <property type="entry name" value="REC_NtrX-like"/>
    <property type="match status" value="1"/>
</dbReference>
<evidence type="ECO:0000259" key="13">
    <source>
        <dbReference type="PROSITE" id="PS50110"/>
    </source>
</evidence>
<keyword evidence="6" id="KW-0902">Two-component regulatory system</keyword>
<dbReference type="Pfam" id="PF25601">
    <property type="entry name" value="AAA_lid_14"/>
    <property type="match status" value="1"/>
</dbReference>
<keyword evidence="7" id="KW-0805">Transcription regulation</keyword>
<dbReference type="GO" id="GO:0005524">
    <property type="term" value="F:ATP binding"/>
    <property type="evidence" value="ECO:0007669"/>
    <property type="project" value="UniProtKB-KW"/>
</dbReference>
<evidence type="ECO:0000256" key="9">
    <source>
        <dbReference type="ARBA" id="ARBA00023159"/>
    </source>
</evidence>
<keyword evidence="2" id="KW-0963">Cytoplasm</keyword>
<evidence type="ECO:0000256" key="11">
    <source>
        <dbReference type="PROSITE-ProRule" id="PRU00169"/>
    </source>
</evidence>
<dbReference type="FunFam" id="3.40.50.2300:FF:000018">
    <property type="entry name" value="DNA-binding transcriptional regulator NtrC"/>
    <property type="match status" value="1"/>
</dbReference>
<dbReference type="FunFam" id="1.10.10.60:FF:000165">
    <property type="entry name" value="Two-component system nitrogen regulation response regulator NtrX"/>
    <property type="match status" value="1"/>
</dbReference>
<dbReference type="Gene3D" id="1.10.8.60">
    <property type="match status" value="1"/>
</dbReference>
<sequence>MARDILIVDDESDIRMLIAGILEDEGYEAREASDGDQALEQIRARAPSMVVLDIWLEGSRLDGLQVLEAIKAEHPHVPVVMISGHGTIETAVSALKMGAYDFIEKPFKSDRLLVIIQRAMEAASLKRENEELRLRAGGPAELVGASAAMGQVRQGIDRVAPTGSRVLISGPPGAGKEVAARLVHGKSKRAGGPFVVVNCAAMHPDRMEIELFGTEQPVDGQATRKVGMFEQAHGGTLVLDEVADMPLETQGKIVRALQEQTFERIGGTKKVQVDVRVIATSNRDLQHAIAEGAFREDLFYRLSVVPIRIPPLRDRREDIPQLARHFMERAAQAAGMAPRIIGDDAMAALQSYEWPGNVRQLRNVVDWLLIMAPGDPREPITAENLPAEIGSITPEVLRLENSGQIMSLPLREARELFEREYLISQMTRFNGNISRTAEFVGMERSALHRKLKALGVTGSGGGGDDGNGKR</sequence>
<dbReference type="PANTHER" id="PTHR32071">
    <property type="entry name" value="TRANSCRIPTIONAL REGULATORY PROTEIN"/>
    <property type="match status" value="1"/>
</dbReference>
<dbReference type="InterPro" id="IPR009057">
    <property type="entry name" value="Homeodomain-like_sf"/>
</dbReference>
<dbReference type="PROSITE" id="PS00688">
    <property type="entry name" value="SIGMA54_INTERACT_3"/>
    <property type="match status" value="1"/>
</dbReference>
<dbReference type="Proteomes" id="UP000219621">
    <property type="component" value="Unassembled WGS sequence"/>
</dbReference>
<dbReference type="InterPro" id="IPR002197">
    <property type="entry name" value="HTH_Fis"/>
</dbReference>
<reference evidence="15" key="1">
    <citation type="submission" date="2017-09" db="EMBL/GenBank/DDBJ databases">
        <authorList>
            <person name="Varghese N."/>
            <person name="Submissions S."/>
        </authorList>
    </citation>
    <scope>NUCLEOTIDE SEQUENCE [LARGE SCALE GENOMIC DNA]</scope>
    <source>
        <strain evidence="15">USBA 140</strain>
    </source>
</reference>
<dbReference type="SMART" id="SM00448">
    <property type="entry name" value="REC"/>
    <property type="match status" value="1"/>
</dbReference>
<evidence type="ECO:0000256" key="3">
    <source>
        <dbReference type="ARBA" id="ARBA00022553"/>
    </source>
</evidence>
<evidence type="ECO:0000256" key="8">
    <source>
        <dbReference type="ARBA" id="ARBA00023125"/>
    </source>
</evidence>
<dbReference type="InterPro" id="IPR001789">
    <property type="entry name" value="Sig_transdc_resp-reg_receiver"/>
</dbReference>
<dbReference type="Pfam" id="PF00072">
    <property type="entry name" value="Response_reg"/>
    <property type="match status" value="1"/>
</dbReference>
<keyword evidence="3 11" id="KW-0597">Phosphoprotein</keyword>
<dbReference type="FunFam" id="1.10.8.60:FF:000014">
    <property type="entry name" value="DNA-binding transcriptional regulator NtrC"/>
    <property type="match status" value="1"/>
</dbReference>
<protein>
    <submittedName>
        <fullName evidence="14">Two-component system, NtrC family, nitrogen regulation response regulator NtrX</fullName>
    </submittedName>
</protein>
<dbReference type="Pfam" id="PF00158">
    <property type="entry name" value="Sigma54_activat"/>
    <property type="match status" value="1"/>
</dbReference>
<dbReference type="GO" id="GO:0000160">
    <property type="term" value="P:phosphorelay signal transduction system"/>
    <property type="evidence" value="ECO:0007669"/>
    <property type="project" value="UniProtKB-KW"/>
</dbReference>
<keyword evidence="4" id="KW-0547">Nucleotide-binding</keyword>
<dbReference type="InterPro" id="IPR002078">
    <property type="entry name" value="Sigma_54_int"/>
</dbReference>
<gene>
    <name evidence="14" type="ORF">SAMN05421508_103404</name>
</gene>
<dbReference type="SUPFAM" id="SSF46689">
    <property type="entry name" value="Homeodomain-like"/>
    <property type="match status" value="1"/>
</dbReference>
<evidence type="ECO:0000256" key="10">
    <source>
        <dbReference type="ARBA" id="ARBA00023163"/>
    </source>
</evidence>
<keyword evidence="8" id="KW-0238">DNA-binding</keyword>
<evidence type="ECO:0000256" key="6">
    <source>
        <dbReference type="ARBA" id="ARBA00023012"/>
    </source>
</evidence>
<evidence type="ECO:0000259" key="12">
    <source>
        <dbReference type="PROSITE" id="PS50045"/>
    </source>
</evidence>
<proteinExistence type="predicted"/>
<evidence type="ECO:0000313" key="15">
    <source>
        <dbReference type="Proteomes" id="UP000219621"/>
    </source>
</evidence>
<feature type="domain" description="Response regulatory" evidence="13">
    <location>
        <begin position="4"/>
        <end position="120"/>
    </location>
</feature>
<dbReference type="InterPro" id="IPR025943">
    <property type="entry name" value="Sigma_54_int_dom_ATP-bd_2"/>
</dbReference>
<comment type="subcellular location">
    <subcellularLocation>
        <location evidence="1">Cytoplasm</location>
    </subcellularLocation>
</comment>
<dbReference type="PRINTS" id="PR01590">
    <property type="entry name" value="HTHFIS"/>
</dbReference>
<dbReference type="InterPro" id="IPR058031">
    <property type="entry name" value="AAA_lid_NorR"/>
</dbReference>
<dbReference type="PROSITE" id="PS50045">
    <property type="entry name" value="SIGMA54_INTERACT_4"/>
    <property type="match status" value="1"/>
</dbReference>
<accession>A0A286GFC0</accession>
<dbReference type="PROSITE" id="PS50110">
    <property type="entry name" value="RESPONSE_REGULATORY"/>
    <property type="match status" value="1"/>
</dbReference>
<dbReference type="InterPro" id="IPR011006">
    <property type="entry name" value="CheY-like_superfamily"/>
</dbReference>
<feature type="modified residue" description="4-aspartylphosphate" evidence="11">
    <location>
        <position position="53"/>
    </location>
</feature>
<dbReference type="FunFam" id="3.40.50.300:FF:000006">
    <property type="entry name" value="DNA-binding transcriptional regulator NtrC"/>
    <property type="match status" value="1"/>
</dbReference>
<dbReference type="Gene3D" id="3.40.50.300">
    <property type="entry name" value="P-loop containing nucleotide triphosphate hydrolases"/>
    <property type="match status" value="1"/>
</dbReference>
<dbReference type="GO" id="GO:0043565">
    <property type="term" value="F:sequence-specific DNA binding"/>
    <property type="evidence" value="ECO:0007669"/>
    <property type="project" value="InterPro"/>
</dbReference>
<dbReference type="PANTHER" id="PTHR32071:SF17">
    <property type="entry name" value="TRANSCRIPTIONAL REGULATOR (NTRC FAMILY)"/>
    <property type="match status" value="1"/>
</dbReference>
<dbReference type="InterPro" id="IPR025944">
    <property type="entry name" value="Sigma_54_int_dom_CS"/>
</dbReference>
<evidence type="ECO:0000256" key="5">
    <source>
        <dbReference type="ARBA" id="ARBA00022840"/>
    </source>
</evidence>
<dbReference type="OrthoDB" id="9770562at2"/>
<dbReference type="CDD" id="cd00009">
    <property type="entry name" value="AAA"/>
    <property type="match status" value="1"/>
</dbReference>
<dbReference type="Pfam" id="PF02954">
    <property type="entry name" value="HTH_8"/>
    <property type="match status" value="1"/>
</dbReference>
<keyword evidence="9" id="KW-0010">Activator</keyword>
<evidence type="ECO:0000256" key="4">
    <source>
        <dbReference type="ARBA" id="ARBA00022741"/>
    </source>
</evidence>
<dbReference type="Gene3D" id="3.40.50.2300">
    <property type="match status" value="1"/>
</dbReference>
<organism evidence="14 15">
    <name type="scientific">Caenispirillum bisanense</name>
    <dbReference type="NCBI Taxonomy" id="414052"/>
    <lineage>
        <taxon>Bacteria</taxon>
        <taxon>Pseudomonadati</taxon>
        <taxon>Pseudomonadota</taxon>
        <taxon>Alphaproteobacteria</taxon>
        <taxon>Rhodospirillales</taxon>
        <taxon>Novispirillaceae</taxon>
        <taxon>Caenispirillum</taxon>
    </lineage>
</organism>
<dbReference type="RefSeq" id="WP_097278847.1">
    <property type="nucleotide sequence ID" value="NZ_OCNJ01000003.1"/>
</dbReference>
<keyword evidence="15" id="KW-1185">Reference proteome</keyword>
<dbReference type="SUPFAM" id="SSF52172">
    <property type="entry name" value="CheY-like"/>
    <property type="match status" value="1"/>
</dbReference>
<evidence type="ECO:0000256" key="2">
    <source>
        <dbReference type="ARBA" id="ARBA00022490"/>
    </source>
</evidence>
<keyword evidence="10" id="KW-0804">Transcription</keyword>
<keyword evidence="5" id="KW-0067">ATP-binding</keyword>